<dbReference type="eggNOG" id="ENOG502QSRT">
    <property type="taxonomic scope" value="Eukaryota"/>
</dbReference>
<dbReference type="SUPFAM" id="SSF103506">
    <property type="entry name" value="Mitochondrial carrier"/>
    <property type="match status" value="1"/>
</dbReference>
<dbReference type="PANTHER" id="PTHR45760:SF2">
    <property type="entry name" value="FI19922P1-RELATED"/>
    <property type="match status" value="1"/>
</dbReference>
<feature type="transmembrane region" description="Helical" evidence="12">
    <location>
        <begin position="358"/>
        <end position="379"/>
    </location>
</feature>
<keyword evidence="4 10" id="KW-0812">Transmembrane</keyword>
<dbReference type="GO" id="GO:0000095">
    <property type="term" value="F:S-adenosyl-L-methionine transmembrane transporter activity"/>
    <property type="evidence" value="ECO:0000318"/>
    <property type="project" value="GO_Central"/>
</dbReference>
<keyword evidence="5" id="KW-0677">Repeat</keyword>
<dbReference type="GO" id="GO:1990542">
    <property type="term" value="P:mitochondrial transmembrane transport"/>
    <property type="evidence" value="ECO:0007669"/>
    <property type="project" value="InterPro"/>
</dbReference>
<evidence type="ECO:0000256" key="8">
    <source>
        <dbReference type="ARBA" id="ARBA00023128"/>
    </source>
</evidence>
<feature type="transmembrane region" description="Helical" evidence="12">
    <location>
        <begin position="247"/>
        <end position="265"/>
    </location>
</feature>
<dbReference type="AlphaFoldDB" id="W1PG79"/>
<dbReference type="PANTHER" id="PTHR45760">
    <property type="entry name" value="FI19922P1-RELATED"/>
    <property type="match status" value="1"/>
</dbReference>
<dbReference type="InterPro" id="IPR045315">
    <property type="entry name" value="Mtm1-like"/>
</dbReference>
<feature type="repeat" description="Solcar" evidence="10">
    <location>
        <begin position="10"/>
        <end position="103"/>
    </location>
</feature>
<evidence type="ECO:0000256" key="5">
    <source>
        <dbReference type="ARBA" id="ARBA00022737"/>
    </source>
</evidence>
<dbReference type="Pfam" id="PF00153">
    <property type="entry name" value="Mito_carr"/>
    <property type="match status" value="1"/>
</dbReference>
<dbReference type="OMA" id="EWLAWGR"/>
<reference evidence="14" key="1">
    <citation type="journal article" date="2013" name="Science">
        <title>The Amborella genome and the evolution of flowering plants.</title>
        <authorList>
            <consortium name="Amborella Genome Project"/>
        </authorList>
    </citation>
    <scope>NUCLEOTIDE SEQUENCE [LARGE SCALE GENOMIC DNA]</scope>
</reference>
<evidence type="ECO:0000256" key="3">
    <source>
        <dbReference type="ARBA" id="ARBA00022448"/>
    </source>
</evidence>
<keyword evidence="8" id="KW-0496">Mitochondrion</keyword>
<evidence type="ECO:0000256" key="11">
    <source>
        <dbReference type="RuleBase" id="RU000488"/>
    </source>
</evidence>
<accession>W1PG79</accession>
<evidence type="ECO:0000313" key="13">
    <source>
        <dbReference type="EMBL" id="ERN09012.1"/>
    </source>
</evidence>
<dbReference type="EMBL" id="KI393119">
    <property type="protein sequence ID" value="ERN09012.1"/>
    <property type="molecule type" value="Genomic_DNA"/>
</dbReference>
<dbReference type="HOGENOM" id="CLU_046929_0_0_1"/>
<dbReference type="Proteomes" id="UP000017836">
    <property type="component" value="Unassembled WGS sequence"/>
</dbReference>
<dbReference type="InterPro" id="IPR018108">
    <property type="entry name" value="MCP_transmembrane"/>
</dbReference>
<evidence type="ECO:0000313" key="14">
    <source>
        <dbReference type="Proteomes" id="UP000017836"/>
    </source>
</evidence>
<evidence type="ECO:0008006" key="15">
    <source>
        <dbReference type="Google" id="ProtNLM"/>
    </source>
</evidence>
<evidence type="ECO:0000256" key="10">
    <source>
        <dbReference type="PROSITE-ProRule" id="PRU00282"/>
    </source>
</evidence>
<sequence>MAIDELLRNSGFLMHFAAGAGSVTFSTALTYPLDTLKTLIQAGFVSVQLNRLVDRLVQVLSSNWIFIKFWVEFGLYRGFGWLALGRIPSVGVRFGTYELLTAFYKDGREDNHVFVSEALLAGFAAGALESIVNTPFELFKFRSQVACASWPTSRFVEAKMSTPSLVTKLLHGYIAQKGTWDQITGLLSTLPTKHTNVTTALQEYPWVMTGSGKPPSVRDIKGPLGVVSLEGWNALWRGLRPGIFRDSIFGGFFFSTWQFFHIIMLDWKAVNMDPSPRSDDEVGPISPLAASLVAGFSGSIAAAASHVFDTARCRSQSIVIPKYIAMERKLLKWKPLGSWFERKAGIRPSDRAFLLRGLWLRVARSGVSCFAMVGGYYLIIQHLL</sequence>
<gene>
    <name evidence="13" type="ORF">AMTR_s00153p00079910</name>
</gene>
<evidence type="ECO:0000256" key="1">
    <source>
        <dbReference type="ARBA" id="ARBA00004448"/>
    </source>
</evidence>
<keyword evidence="3 11" id="KW-0813">Transport</keyword>
<evidence type="ECO:0000256" key="4">
    <source>
        <dbReference type="ARBA" id="ARBA00022692"/>
    </source>
</evidence>
<organism evidence="13 14">
    <name type="scientific">Amborella trichopoda</name>
    <dbReference type="NCBI Taxonomy" id="13333"/>
    <lineage>
        <taxon>Eukaryota</taxon>
        <taxon>Viridiplantae</taxon>
        <taxon>Streptophyta</taxon>
        <taxon>Embryophyta</taxon>
        <taxon>Tracheophyta</taxon>
        <taxon>Spermatophyta</taxon>
        <taxon>Magnoliopsida</taxon>
        <taxon>Amborellales</taxon>
        <taxon>Amborellaceae</taxon>
        <taxon>Amborella</taxon>
    </lineage>
</organism>
<protein>
    <recommendedName>
        <fullName evidence="15">Mitochondrial carrier protein</fullName>
    </recommendedName>
</protein>
<evidence type="ECO:0000256" key="9">
    <source>
        <dbReference type="ARBA" id="ARBA00023136"/>
    </source>
</evidence>
<feature type="transmembrane region" description="Helical" evidence="12">
    <location>
        <begin position="285"/>
        <end position="308"/>
    </location>
</feature>
<evidence type="ECO:0000256" key="6">
    <source>
        <dbReference type="ARBA" id="ARBA00022792"/>
    </source>
</evidence>
<dbReference type="Gramene" id="ERN09012">
    <property type="protein sequence ID" value="ERN09012"/>
    <property type="gene ID" value="AMTR_s00153p00079910"/>
</dbReference>
<evidence type="ECO:0000256" key="2">
    <source>
        <dbReference type="ARBA" id="ARBA00006375"/>
    </source>
</evidence>
<proteinExistence type="inferred from homology"/>
<evidence type="ECO:0000256" key="7">
    <source>
        <dbReference type="ARBA" id="ARBA00022989"/>
    </source>
</evidence>
<keyword evidence="14" id="KW-1185">Reference proteome</keyword>
<comment type="subcellular location">
    <subcellularLocation>
        <location evidence="1">Mitochondrion inner membrane</location>
        <topology evidence="1">Multi-pass membrane protein</topology>
    </subcellularLocation>
</comment>
<dbReference type="PROSITE" id="PS50920">
    <property type="entry name" value="SOLCAR"/>
    <property type="match status" value="1"/>
</dbReference>
<keyword evidence="6" id="KW-0999">Mitochondrion inner membrane</keyword>
<keyword evidence="7 12" id="KW-1133">Transmembrane helix</keyword>
<keyword evidence="9 10" id="KW-0472">Membrane</keyword>
<evidence type="ECO:0000256" key="12">
    <source>
        <dbReference type="SAM" id="Phobius"/>
    </source>
</evidence>
<dbReference type="Gene3D" id="1.50.40.10">
    <property type="entry name" value="Mitochondrial carrier domain"/>
    <property type="match status" value="1"/>
</dbReference>
<comment type="similarity">
    <text evidence="2 11">Belongs to the mitochondrial carrier (TC 2.A.29) family.</text>
</comment>
<feature type="transmembrane region" description="Helical" evidence="12">
    <location>
        <begin position="12"/>
        <end position="31"/>
    </location>
</feature>
<dbReference type="InterPro" id="IPR023395">
    <property type="entry name" value="MCP_dom_sf"/>
</dbReference>
<dbReference type="GO" id="GO:0005743">
    <property type="term" value="C:mitochondrial inner membrane"/>
    <property type="evidence" value="ECO:0000318"/>
    <property type="project" value="GO_Central"/>
</dbReference>
<name>W1PG79_AMBTC</name>